<reference evidence="3 4" key="1">
    <citation type="submission" date="2015-12" db="EMBL/GenBank/DDBJ databases">
        <title>The genome of Folsomia candida.</title>
        <authorList>
            <person name="Faddeeva A."/>
            <person name="Derks M.F."/>
            <person name="Anvar Y."/>
            <person name="Smit S."/>
            <person name="Van Straalen N."/>
            <person name="Roelofs D."/>
        </authorList>
    </citation>
    <scope>NUCLEOTIDE SEQUENCE [LARGE SCALE GENOMIC DNA]</scope>
    <source>
        <strain evidence="3 4">VU population</strain>
        <tissue evidence="3">Whole body</tissue>
    </source>
</reference>
<name>A0A226DBG8_FOLCA</name>
<organism evidence="3 4">
    <name type="scientific">Folsomia candida</name>
    <name type="common">Springtail</name>
    <dbReference type="NCBI Taxonomy" id="158441"/>
    <lineage>
        <taxon>Eukaryota</taxon>
        <taxon>Metazoa</taxon>
        <taxon>Ecdysozoa</taxon>
        <taxon>Arthropoda</taxon>
        <taxon>Hexapoda</taxon>
        <taxon>Collembola</taxon>
        <taxon>Entomobryomorpha</taxon>
        <taxon>Isotomoidea</taxon>
        <taxon>Isotomidae</taxon>
        <taxon>Proisotominae</taxon>
        <taxon>Folsomia</taxon>
    </lineage>
</organism>
<feature type="compositionally biased region" description="Polar residues" evidence="1">
    <location>
        <begin position="632"/>
        <end position="641"/>
    </location>
</feature>
<keyword evidence="4" id="KW-1185">Reference proteome</keyword>
<dbReference type="Proteomes" id="UP000198287">
    <property type="component" value="Unassembled WGS sequence"/>
</dbReference>
<dbReference type="OrthoDB" id="2386367at2759"/>
<dbReference type="PANTHER" id="PTHR32046">
    <property type="entry name" value="G DOMAIN-CONTAINING PROTEIN"/>
    <property type="match status" value="1"/>
</dbReference>
<proteinExistence type="predicted"/>
<evidence type="ECO:0000313" key="4">
    <source>
        <dbReference type="Proteomes" id="UP000198287"/>
    </source>
</evidence>
<sequence>MAHTTPGNSSPREFTILLLGETGVGKSTWINGFANFVNFPDLSAAEENNIHCIIPTTFTVTDENYKAKLITVGQDINEVMDVGQSATQHPKSYLFPKDGYTVRLIDTPGIGDVRGVKQDKKNFELILDHISHLDSIHAICILLKPNNARLNIVFQFCIKELLSHLHIDACANIVFCFTNSRSTFYRPGDTLPALEKLLEENPHAPIPLDRSTIYCMDNEAIRFLYATKNGIKFTPDERRNYVASWEKSVEEIDRLLARAKSCPPHSVQSTISLNTARQTILALGSPMAEVTRNIQLNIVMKQAHVELLKNSKASKDEISQQLIQKVYETRMRNLNEPRTVCTASSCVEYVDVKGIKECKYKSHCHTNCGTGKEKHFKIANIVGHKNLKKCSAFNSDGMCKRCSCSWQVHMKITYETFIVEKEVHNVEKHLELQNQENSIEIVEQYVNSFGIYIDDLRQEQEEITKASIEFAKFLRVNAITPFNNAMDAYMEHFIREEWNKMASPGGGNPKVYEGLQKMQANYRDQMKILEVAMQQKCSGPPLTSPELDQLIKNLCKMKHSGRMLRQMMETSQISADSCYTENVVHRNATLTTVPKPLRKMNNVLDGIIEWINPEKSVKSGETSGLEYDGNRNAHNSASQLGQRKPLVTSKSFFQEIYLQFRPRQETKTSGRLVADGIGEREQIYTGEEEPAVQKSAGRPAYRPSKRGSPRTRLQPPKERAVAPPVKSRAPLPPTQINTENHGDHGHHQPPISEARPSSLEEIRIEREETEPVKEILNIATKSRTDGELAAFKRAFAAAAAKFDQDPEWN</sequence>
<dbReference type="InterPro" id="IPR027417">
    <property type="entry name" value="P-loop_NTPase"/>
</dbReference>
<dbReference type="Pfam" id="PF26633">
    <property type="entry name" value="DUF8206"/>
    <property type="match status" value="1"/>
</dbReference>
<dbReference type="OMA" id="ETPANIC"/>
<evidence type="ECO:0000313" key="3">
    <source>
        <dbReference type="EMBL" id="OXA42549.1"/>
    </source>
</evidence>
<comment type="caution">
    <text evidence="3">The sequence shown here is derived from an EMBL/GenBank/DDBJ whole genome shotgun (WGS) entry which is preliminary data.</text>
</comment>
<evidence type="ECO:0000256" key="1">
    <source>
        <dbReference type="SAM" id="MobiDB-lite"/>
    </source>
</evidence>
<dbReference type="AlphaFoldDB" id="A0A226DBG8"/>
<feature type="region of interest" description="Disordered" evidence="1">
    <location>
        <begin position="664"/>
        <end position="758"/>
    </location>
</feature>
<protein>
    <submittedName>
        <fullName evidence="3">Septin-8-A</fullName>
    </submittedName>
</protein>
<evidence type="ECO:0000259" key="2">
    <source>
        <dbReference type="Pfam" id="PF26633"/>
    </source>
</evidence>
<gene>
    <name evidence="3" type="ORF">Fcan01_22868</name>
</gene>
<dbReference type="SUPFAM" id="SSF52540">
    <property type="entry name" value="P-loop containing nucleoside triphosphate hydrolases"/>
    <property type="match status" value="1"/>
</dbReference>
<dbReference type="Gene3D" id="3.40.50.300">
    <property type="entry name" value="P-loop containing nucleotide triphosphate hydrolases"/>
    <property type="match status" value="1"/>
</dbReference>
<feature type="region of interest" description="Disordered" evidence="1">
    <location>
        <begin position="619"/>
        <end position="643"/>
    </location>
</feature>
<dbReference type="InterPro" id="IPR058519">
    <property type="entry name" value="DUF8206"/>
</dbReference>
<dbReference type="PANTHER" id="PTHR32046:SF11">
    <property type="entry name" value="IMMUNE-ASSOCIATED NUCLEOTIDE-BINDING PROTEIN 10-LIKE"/>
    <property type="match status" value="1"/>
</dbReference>
<feature type="domain" description="DUF8206" evidence="2">
    <location>
        <begin position="333"/>
        <end position="415"/>
    </location>
</feature>
<dbReference type="EMBL" id="LNIX01000026">
    <property type="protein sequence ID" value="OXA42549.1"/>
    <property type="molecule type" value="Genomic_DNA"/>
</dbReference>
<accession>A0A226DBG8</accession>